<dbReference type="Proteomes" id="UP001401887">
    <property type="component" value="Unassembled WGS sequence"/>
</dbReference>
<evidence type="ECO:0000313" key="1">
    <source>
        <dbReference type="EMBL" id="GAA5512553.1"/>
    </source>
</evidence>
<dbReference type="InterPro" id="IPR010994">
    <property type="entry name" value="RuvA_2-like"/>
</dbReference>
<dbReference type="Gene3D" id="1.10.150.320">
    <property type="entry name" value="Photosystem II 12 kDa extrinsic protein"/>
    <property type="match status" value="1"/>
</dbReference>
<dbReference type="EMBL" id="BAABRP010000003">
    <property type="protein sequence ID" value="GAA5512553.1"/>
    <property type="molecule type" value="Genomic_DNA"/>
</dbReference>
<evidence type="ECO:0008006" key="3">
    <source>
        <dbReference type="Google" id="ProtNLM"/>
    </source>
</evidence>
<dbReference type="PANTHER" id="PTHR21180:SF32">
    <property type="entry name" value="ENDONUCLEASE_EXONUCLEASE_PHOSPHATASE FAMILY DOMAIN-CONTAINING PROTEIN 1"/>
    <property type="match status" value="1"/>
</dbReference>
<sequence length="125" mass="13010">MVSSERVWTGVLASGLLTVAFLTLGPVLHPAPRVPTVTRVDLPPPRQAQAAAPEYPTTASVQPLISGRVNLNSASLEQLEALPKVGPSLAARIVAGRPYRSLADLDRVKGVGPSTLAALAPLVTF</sequence>
<keyword evidence="2" id="KW-1185">Reference proteome</keyword>
<gene>
    <name evidence="1" type="ORF">Dcar01_01269</name>
</gene>
<evidence type="ECO:0000313" key="2">
    <source>
        <dbReference type="Proteomes" id="UP001401887"/>
    </source>
</evidence>
<organism evidence="1 2">
    <name type="scientific">Deinococcus carri</name>
    <dbReference type="NCBI Taxonomy" id="1211323"/>
    <lineage>
        <taxon>Bacteria</taxon>
        <taxon>Thermotogati</taxon>
        <taxon>Deinococcota</taxon>
        <taxon>Deinococci</taxon>
        <taxon>Deinococcales</taxon>
        <taxon>Deinococcaceae</taxon>
        <taxon>Deinococcus</taxon>
    </lineage>
</organism>
<dbReference type="RefSeq" id="WP_345462637.1">
    <property type="nucleotide sequence ID" value="NZ_BAABRP010000003.1"/>
</dbReference>
<comment type="caution">
    <text evidence="1">The sequence shown here is derived from an EMBL/GenBank/DDBJ whole genome shotgun (WGS) entry which is preliminary data.</text>
</comment>
<protein>
    <recommendedName>
        <fullName evidence="3">Competence protein ComEA</fullName>
    </recommendedName>
</protein>
<dbReference type="PANTHER" id="PTHR21180">
    <property type="entry name" value="ENDONUCLEASE/EXONUCLEASE/PHOSPHATASE FAMILY DOMAIN-CONTAINING PROTEIN 1"/>
    <property type="match status" value="1"/>
</dbReference>
<dbReference type="Pfam" id="PF12836">
    <property type="entry name" value="HHH_3"/>
    <property type="match status" value="1"/>
</dbReference>
<dbReference type="SUPFAM" id="SSF47781">
    <property type="entry name" value="RuvA domain 2-like"/>
    <property type="match status" value="1"/>
</dbReference>
<reference evidence="1 2" key="1">
    <citation type="submission" date="2024-02" db="EMBL/GenBank/DDBJ databases">
        <title>Deinococcus carri NBRC 110142.</title>
        <authorList>
            <person name="Ichikawa N."/>
            <person name="Katano-Makiyama Y."/>
            <person name="Hidaka K."/>
        </authorList>
    </citation>
    <scope>NUCLEOTIDE SEQUENCE [LARGE SCALE GENOMIC DNA]</scope>
    <source>
        <strain evidence="1 2">NBRC 110142</strain>
    </source>
</reference>
<name>A0ABP9W7M6_9DEIO</name>
<proteinExistence type="predicted"/>
<dbReference type="InterPro" id="IPR051675">
    <property type="entry name" value="Endo/Exo/Phosphatase_dom_1"/>
</dbReference>
<accession>A0ABP9W7M6</accession>